<gene>
    <name evidence="1" type="ORF">UFOVP602_33</name>
</gene>
<dbReference type="EMBL" id="LR796591">
    <property type="protein sequence ID" value="CAB4152971.1"/>
    <property type="molecule type" value="Genomic_DNA"/>
</dbReference>
<proteinExistence type="predicted"/>
<dbReference type="Gene3D" id="1.10.132.80">
    <property type="match status" value="1"/>
</dbReference>
<sequence length="163" mass="17987">MAHAGGRPSDYDPSYCEKITKFFNVDPYIRENYTDGQGVERTRLIPNRFPTLARFAAELDLDRGTLADWASKVDMDGELVYPGFSRAYKRAKDFQEAFLAEGGIAGAFETPFAIFTAKNVIGWKDRQDIAMDAKHTGGDGGPIKNEVTLKIVRSNGDGQKADG</sequence>
<name>A0A6J5N4K7_9CAUD</name>
<evidence type="ECO:0008006" key="2">
    <source>
        <dbReference type="Google" id="ProtNLM"/>
    </source>
</evidence>
<evidence type="ECO:0000313" key="1">
    <source>
        <dbReference type="EMBL" id="CAB4152971.1"/>
    </source>
</evidence>
<organism evidence="1">
    <name type="scientific">uncultured Caudovirales phage</name>
    <dbReference type="NCBI Taxonomy" id="2100421"/>
    <lineage>
        <taxon>Viruses</taxon>
        <taxon>Duplodnaviria</taxon>
        <taxon>Heunggongvirae</taxon>
        <taxon>Uroviricota</taxon>
        <taxon>Caudoviricetes</taxon>
        <taxon>Peduoviridae</taxon>
        <taxon>Maltschvirus</taxon>
        <taxon>Maltschvirus maltsch</taxon>
    </lineage>
</organism>
<accession>A0A6J5N4K7</accession>
<reference evidence="1" key="1">
    <citation type="submission" date="2020-04" db="EMBL/GenBank/DDBJ databases">
        <authorList>
            <person name="Chiriac C."/>
            <person name="Salcher M."/>
            <person name="Ghai R."/>
            <person name="Kavagutti S V."/>
        </authorList>
    </citation>
    <scope>NUCLEOTIDE SEQUENCE</scope>
</reference>
<dbReference type="Pfam" id="PF16677">
    <property type="entry name" value="GP3_package"/>
    <property type="match status" value="1"/>
</dbReference>
<protein>
    <recommendedName>
        <fullName evidence="2">Terminase small subunit</fullName>
    </recommendedName>
</protein>
<dbReference type="InterPro" id="IPR032066">
    <property type="entry name" value="GP3_package"/>
</dbReference>